<dbReference type="RefSeq" id="WP_070979258.1">
    <property type="nucleotide sequence ID" value="NZ_CP017707.1"/>
</dbReference>
<dbReference type="SUPFAM" id="SSF56935">
    <property type="entry name" value="Porins"/>
    <property type="match status" value="1"/>
</dbReference>
<keyword evidence="3 14" id="KW-0813">Transport</keyword>
<evidence type="ECO:0000256" key="2">
    <source>
        <dbReference type="ARBA" id="ARBA00009810"/>
    </source>
</evidence>
<keyword evidence="5" id="KW-0410">Iron transport</keyword>
<accession>A0A1D9LEM2</accession>
<keyword evidence="13 14" id="KW-0998">Cell outer membrane</keyword>
<dbReference type="InterPro" id="IPR000531">
    <property type="entry name" value="Beta-barrel_TonB"/>
</dbReference>
<evidence type="ECO:0000313" key="20">
    <source>
        <dbReference type="Proteomes" id="UP000178776"/>
    </source>
</evidence>
<evidence type="ECO:0000256" key="4">
    <source>
        <dbReference type="ARBA" id="ARBA00022452"/>
    </source>
</evidence>
<evidence type="ECO:0000259" key="18">
    <source>
        <dbReference type="Pfam" id="PF07715"/>
    </source>
</evidence>
<keyword evidence="6 14" id="KW-0812">Transmembrane</keyword>
<evidence type="ECO:0000256" key="9">
    <source>
        <dbReference type="ARBA" id="ARBA00023065"/>
    </source>
</evidence>
<evidence type="ECO:0000256" key="8">
    <source>
        <dbReference type="ARBA" id="ARBA00023004"/>
    </source>
</evidence>
<evidence type="ECO:0000256" key="16">
    <source>
        <dbReference type="SAM" id="SignalP"/>
    </source>
</evidence>
<reference evidence="19 20" key="1">
    <citation type="submission" date="2016-10" db="EMBL/GenBank/DDBJ databases">
        <title>Chromobacterium muskegensis sp. nov., an insecticidal bacterium isolated from Sphagnum bogs.</title>
        <authorList>
            <person name="Sparks M.E."/>
            <person name="Blackburn M.B."/>
            <person name="Gundersen-Rindal D.E."/>
            <person name="Mitchell A."/>
            <person name="Farrar R."/>
            <person name="Kuhar D."/>
        </authorList>
    </citation>
    <scope>NUCLEOTIDE SEQUENCE [LARGE SCALE GENOMIC DNA]</scope>
    <source>
        <strain evidence="19 20">21-1</strain>
    </source>
</reference>
<evidence type="ECO:0000313" key="19">
    <source>
        <dbReference type="EMBL" id="AOZ49716.1"/>
    </source>
</evidence>
<proteinExistence type="inferred from homology"/>
<dbReference type="Pfam" id="PF07715">
    <property type="entry name" value="Plug"/>
    <property type="match status" value="1"/>
</dbReference>
<dbReference type="STRING" id="1108595.BKX93_06670"/>
<keyword evidence="10 15" id="KW-0798">TonB box</keyword>
<gene>
    <name evidence="19" type="ORF">BKX93_06670</name>
</gene>
<dbReference type="InterPro" id="IPR036942">
    <property type="entry name" value="Beta-barrel_TonB_sf"/>
</dbReference>
<evidence type="ECO:0000256" key="10">
    <source>
        <dbReference type="ARBA" id="ARBA00023077"/>
    </source>
</evidence>
<evidence type="ECO:0000256" key="5">
    <source>
        <dbReference type="ARBA" id="ARBA00022496"/>
    </source>
</evidence>
<evidence type="ECO:0000256" key="7">
    <source>
        <dbReference type="ARBA" id="ARBA00022729"/>
    </source>
</evidence>
<evidence type="ECO:0000256" key="15">
    <source>
        <dbReference type="RuleBase" id="RU003357"/>
    </source>
</evidence>
<keyword evidence="8" id="KW-0408">Iron</keyword>
<feature type="chain" id="PRO_5009443128" evidence="16">
    <location>
        <begin position="26"/>
        <end position="783"/>
    </location>
</feature>
<evidence type="ECO:0000259" key="17">
    <source>
        <dbReference type="Pfam" id="PF00593"/>
    </source>
</evidence>
<feature type="domain" description="TonB-dependent receptor-like beta-barrel" evidence="17">
    <location>
        <begin position="261"/>
        <end position="745"/>
    </location>
</feature>
<comment type="subcellular location">
    <subcellularLocation>
        <location evidence="1 14">Cell outer membrane</location>
        <topology evidence="1 14">Multi-pass membrane protein</topology>
    </subcellularLocation>
</comment>
<evidence type="ECO:0000256" key="13">
    <source>
        <dbReference type="ARBA" id="ARBA00023237"/>
    </source>
</evidence>
<dbReference type="Gene3D" id="2.170.130.10">
    <property type="entry name" value="TonB-dependent receptor, plug domain"/>
    <property type="match status" value="1"/>
</dbReference>
<feature type="domain" description="TonB-dependent receptor plug" evidence="18">
    <location>
        <begin position="50"/>
        <end position="152"/>
    </location>
</feature>
<evidence type="ECO:0000256" key="1">
    <source>
        <dbReference type="ARBA" id="ARBA00004571"/>
    </source>
</evidence>
<dbReference type="PANTHER" id="PTHR32552:SF89">
    <property type="entry name" value="CATECHOLATE SIDEROPHORE RECEPTOR FIU"/>
    <property type="match status" value="1"/>
</dbReference>
<evidence type="ECO:0000256" key="12">
    <source>
        <dbReference type="ARBA" id="ARBA00023170"/>
    </source>
</evidence>
<dbReference type="Proteomes" id="UP000178776">
    <property type="component" value="Chromosome"/>
</dbReference>
<evidence type="ECO:0000256" key="14">
    <source>
        <dbReference type="PROSITE-ProRule" id="PRU01360"/>
    </source>
</evidence>
<comment type="similarity">
    <text evidence="2 14 15">Belongs to the TonB-dependent receptor family.</text>
</comment>
<feature type="signal peptide" evidence="16">
    <location>
        <begin position="1"/>
        <end position="25"/>
    </location>
</feature>
<keyword evidence="12 19" id="KW-0675">Receptor</keyword>
<dbReference type="InterPro" id="IPR012910">
    <property type="entry name" value="Plug_dom"/>
</dbReference>
<keyword evidence="11 14" id="KW-0472">Membrane</keyword>
<keyword evidence="4 14" id="KW-1134">Transmembrane beta strand</keyword>
<dbReference type="GO" id="GO:0015344">
    <property type="term" value="F:siderophore uptake transmembrane transporter activity"/>
    <property type="evidence" value="ECO:0007669"/>
    <property type="project" value="TreeGrafter"/>
</dbReference>
<dbReference type="GeneID" id="68840890"/>
<dbReference type="PROSITE" id="PS52016">
    <property type="entry name" value="TONB_DEPENDENT_REC_3"/>
    <property type="match status" value="1"/>
</dbReference>
<organism evidence="19 20">
    <name type="scientific">Chromobacterium vaccinii</name>
    <dbReference type="NCBI Taxonomy" id="1108595"/>
    <lineage>
        <taxon>Bacteria</taxon>
        <taxon>Pseudomonadati</taxon>
        <taxon>Pseudomonadota</taxon>
        <taxon>Betaproteobacteria</taxon>
        <taxon>Neisseriales</taxon>
        <taxon>Chromobacteriaceae</taxon>
        <taxon>Chromobacterium</taxon>
    </lineage>
</organism>
<dbReference type="KEGG" id="cvc:BKX93_06670"/>
<keyword evidence="9" id="KW-0406">Ion transport</keyword>
<name>A0A1D9LEM2_9NEIS</name>
<evidence type="ECO:0000256" key="11">
    <source>
        <dbReference type="ARBA" id="ARBA00023136"/>
    </source>
</evidence>
<dbReference type="EMBL" id="CP017707">
    <property type="protein sequence ID" value="AOZ49716.1"/>
    <property type="molecule type" value="Genomic_DNA"/>
</dbReference>
<dbReference type="Gene3D" id="2.40.170.20">
    <property type="entry name" value="TonB-dependent receptor, beta-barrel domain"/>
    <property type="match status" value="1"/>
</dbReference>
<dbReference type="GO" id="GO:0009279">
    <property type="term" value="C:cell outer membrane"/>
    <property type="evidence" value="ECO:0007669"/>
    <property type="project" value="UniProtKB-SubCell"/>
</dbReference>
<dbReference type="PANTHER" id="PTHR32552">
    <property type="entry name" value="FERRICHROME IRON RECEPTOR-RELATED"/>
    <property type="match status" value="1"/>
</dbReference>
<evidence type="ECO:0000256" key="6">
    <source>
        <dbReference type="ARBA" id="ARBA00022692"/>
    </source>
</evidence>
<dbReference type="Pfam" id="PF00593">
    <property type="entry name" value="TonB_dep_Rec_b-barrel"/>
    <property type="match status" value="1"/>
</dbReference>
<dbReference type="InterPro" id="IPR039426">
    <property type="entry name" value="TonB-dep_rcpt-like"/>
</dbReference>
<dbReference type="AlphaFoldDB" id="A0A1D9LEM2"/>
<dbReference type="InterPro" id="IPR037066">
    <property type="entry name" value="Plug_dom_sf"/>
</dbReference>
<sequence length="783" mass="85433">MDKKAYLRPLTLAVLAALASQAALAEETQLQTVTITGAGDKLGVGLLQQQEGARARSDVSKAALEKQSPTSNIYQGINMLPGVNASSQDNTGMFGGALTIRGFNSDQIGVTINGVPVNDSGSYSVYPQEFVDLENLCQGSVTQGSSDTDAPHMGASGGNMSFVTCDPEKERRVRIAQSLGSNSLQRTYIRGDTGLFADGKARAFASYSHSETDKWKGAGGMKRDHVDTGIRYDFSGGYINASLLYNRQIGNAFGTPTLQQLQQTGYGYDYATNFIPGHLTPKNGTAQKETGPTPAYYQLQQNPFENVIAKVDAVLKLGPDTRVKIQPYFWYGYGGATSQQTQSESAFLNKAAHADTAAKDLNGDGDTLDTIVVNGSSMTRTRRPGITVTMEQSLGNHLLQAGIWYERAQHIQTGPESLTNADGSPQDPWMQSNLLTRPDGSLYQYRDWETISTATQLFAIGTFNFLDDRLGINAGLRTPQIKREFTNHANDGCGASSKTCAAAYDYTINKTYRETLPSFGMRYYLTPKQQVFFNITKNYRAVPNYAYSSSNGNVQVINGQVVMTNDVVPETSVNTDLGYRWQGDILTLSGSLFNVDFSNRQANSYDPVTLKSVNINAGGVHTWGGEIELGTVPVKGWSAYASFTSNHSEIQNNLNWKDASGNNTLLQTQGNDFPMTPRWMAALSLQYSPGAWYVRADVKHTGKQFATLVNDEVVPEYTTVDLDAGYRFGNMGMLKNPTLKLNLSNMFSTSYRIPSSYKVNAADTVRYNLGAPRSVAVTMQVDL</sequence>
<protein>
    <submittedName>
        <fullName evidence="19">TonB-dependent receptor</fullName>
    </submittedName>
</protein>
<evidence type="ECO:0000256" key="3">
    <source>
        <dbReference type="ARBA" id="ARBA00022448"/>
    </source>
</evidence>
<keyword evidence="7 16" id="KW-0732">Signal</keyword>